<evidence type="ECO:0000259" key="1">
    <source>
        <dbReference type="PROSITE" id="PS51819"/>
    </source>
</evidence>
<dbReference type="Proteomes" id="UP000198915">
    <property type="component" value="Unassembled WGS sequence"/>
</dbReference>
<dbReference type="SUPFAM" id="SSF54593">
    <property type="entry name" value="Glyoxalase/Bleomycin resistance protein/Dihydroxybiphenyl dioxygenase"/>
    <property type="match status" value="1"/>
</dbReference>
<proteinExistence type="predicted"/>
<dbReference type="GO" id="GO:0046686">
    <property type="term" value="P:response to cadmium ion"/>
    <property type="evidence" value="ECO:0007669"/>
    <property type="project" value="TreeGrafter"/>
</dbReference>
<evidence type="ECO:0000313" key="3">
    <source>
        <dbReference type="Proteomes" id="UP000198915"/>
    </source>
</evidence>
<protein>
    <submittedName>
        <fullName evidence="2">Catechol 2,3-dioxygenase</fullName>
    </submittedName>
</protein>
<dbReference type="GO" id="GO:0051213">
    <property type="term" value="F:dioxygenase activity"/>
    <property type="evidence" value="ECO:0007669"/>
    <property type="project" value="UniProtKB-KW"/>
</dbReference>
<name>A0A1I3WJ05_9BACL</name>
<dbReference type="Pfam" id="PF00903">
    <property type="entry name" value="Glyoxalase"/>
    <property type="match status" value="1"/>
</dbReference>
<dbReference type="Gene3D" id="3.10.180.10">
    <property type="entry name" value="2,3-Dihydroxybiphenyl 1,2-Dioxygenase, domain 1"/>
    <property type="match status" value="1"/>
</dbReference>
<dbReference type="InterPro" id="IPR029068">
    <property type="entry name" value="Glyas_Bleomycin-R_OHBP_Dase"/>
</dbReference>
<dbReference type="InterPro" id="IPR037523">
    <property type="entry name" value="VOC_core"/>
</dbReference>
<dbReference type="PROSITE" id="PS51819">
    <property type="entry name" value="VOC"/>
    <property type="match status" value="1"/>
</dbReference>
<dbReference type="InterPro" id="IPR004360">
    <property type="entry name" value="Glyas_Fos-R_dOase_dom"/>
</dbReference>
<keyword evidence="3" id="KW-1185">Reference proteome</keyword>
<dbReference type="InterPro" id="IPR049789">
    <property type="entry name" value="ArsI/CadI-like"/>
</dbReference>
<reference evidence="3" key="1">
    <citation type="submission" date="2016-10" db="EMBL/GenBank/DDBJ databases">
        <authorList>
            <person name="Varghese N."/>
            <person name="Submissions S."/>
        </authorList>
    </citation>
    <scope>NUCLEOTIDE SEQUENCE [LARGE SCALE GENOMIC DNA]</scope>
    <source>
        <strain evidence="3">OK042</strain>
    </source>
</reference>
<keyword evidence="2" id="KW-0560">Oxidoreductase</keyword>
<accession>A0A1I3WJ05</accession>
<dbReference type="PANTHER" id="PTHR41294:SF1">
    <property type="entry name" value="CADMIUM-INDUCED PROTEIN CADI"/>
    <property type="match status" value="1"/>
</dbReference>
<dbReference type="PANTHER" id="PTHR41294">
    <property type="entry name" value="CADMIUM-INDUCED PROTEIN CADI"/>
    <property type="match status" value="1"/>
</dbReference>
<dbReference type="NCBIfam" id="NF041414">
    <property type="entry name" value="ArsI_CadI_VOC"/>
    <property type="match status" value="1"/>
</dbReference>
<dbReference type="RefSeq" id="WP_092269343.1">
    <property type="nucleotide sequence ID" value="NZ_FORT01000008.1"/>
</dbReference>
<feature type="domain" description="VOC" evidence="1">
    <location>
        <begin position="2"/>
        <end position="119"/>
    </location>
</feature>
<dbReference type="STRING" id="1884381.SAMN05518846_108155"/>
<sequence>MMYAHIGLNVTNLEKSIDFYSKLFGKEPVKVKPDYTKFLLEKLGLNFTLNLHDEVSGNQVGHFGIQVASTEEVIAHKKRLEETGILSQYDEMNTTCCYALQDKFWVHDPDGNEWEFFFTKSDTEIQNEDHGTCCVPKIQTTAGDCCDSTQKESASSCCSTSKGE</sequence>
<keyword evidence="2" id="KW-0223">Dioxygenase</keyword>
<dbReference type="EMBL" id="FORT01000008">
    <property type="protein sequence ID" value="SFK07508.1"/>
    <property type="molecule type" value="Genomic_DNA"/>
</dbReference>
<organism evidence="2 3">
    <name type="scientific">Brevibacillus centrosporus</name>
    <dbReference type="NCBI Taxonomy" id="54910"/>
    <lineage>
        <taxon>Bacteria</taxon>
        <taxon>Bacillati</taxon>
        <taxon>Bacillota</taxon>
        <taxon>Bacilli</taxon>
        <taxon>Bacillales</taxon>
        <taxon>Paenibacillaceae</taxon>
        <taxon>Brevibacillus</taxon>
    </lineage>
</organism>
<evidence type="ECO:0000313" key="2">
    <source>
        <dbReference type="EMBL" id="SFK07508.1"/>
    </source>
</evidence>
<dbReference type="AlphaFoldDB" id="A0A1I3WJ05"/>
<dbReference type="InterPro" id="IPR052393">
    <property type="entry name" value="Cadmium-induced_rsp"/>
</dbReference>
<gene>
    <name evidence="2" type="ORF">SAMN05518846_108155</name>
</gene>